<comment type="caution">
    <text evidence="1">The sequence shown here is derived from an EMBL/GenBank/DDBJ whole genome shotgun (WGS) entry which is preliminary data.</text>
</comment>
<dbReference type="EMBL" id="JAKMXF010000033">
    <property type="protein sequence ID" value="KAI6660469.1"/>
    <property type="molecule type" value="Genomic_DNA"/>
</dbReference>
<evidence type="ECO:0000313" key="2">
    <source>
        <dbReference type="Proteomes" id="UP001165289"/>
    </source>
</evidence>
<evidence type="ECO:0000313" key="1">
    <source>
        <dbReference type="EMBL" id="KAI6660469.1"/>
    </source>
</evidence>
<accession>A0AAV7KJU3</accession>
<dbReference type="AlphaFoldDB" id="A0AAV7KJU3"/>
<dbReference type="Proteomes" id="UP001165289">
    <property type="component" value="Unassembled WGS sequence"/>
</dbReference>
<organism evidence="1 2">
    <name type="scientific">Oopsacas minuta</name>
    <dbReference type="NCBI Taxonomy" id="111878"/>
    <lineage>
        <taxon>Eukaryota</taxon>
        <taxon>Metazoa</taxon>
        <taxon>Porifera</taxon>
        <taxon>Hexactinellida</taxon>
        <taxon>Hexasterophora</taxon>
        <taxon>Lyssacinosida</taxon>
        <taxon>Leucopsacidae</taxon>
        <taxon>Oopsacas</taxon>
    </lineage>
</organism>
<name>A0AAV7KJU3_9METZ</name>
<keyword evidence="2" id="KW-1185">Reference proteome</keyword>
<reference evidence="1 2" key="1">
    <citation type="journal article" date="2023" name="BMC Biol.">
        <title>The compact genome of the sponge Oopsacas minuta (Hexactinellida) is lacking key metazoan core genes.</title>
        <authorList>
            <person name="Santini S."/>
            <person name="Schenkelaars Q."/>
            <person name="Jourda C."/>
            <person name="Duchesne M."/>
            <person name="Belahbib H."/>
            <person name="Rocher C."/>
            <person name="Selva M."/>
            <person name="Riesgo A."/>
            <person name="Vervoort M."/>
            <person name="Leys S.P."/>
            <person name="Kodjabachian L."/>
            <person name="Le Bivic A."/>
            <person name="Borchiellini C."/>
            <person name="Claverie J.M."/>
            <person name="Renard E."/>
        </authorList>
    </citation>
    <scope>NUCLEOTIDE SEQUENCE [LARGE SCALE GENOMIC DNA]</scope>
    <source>
        <strain evidence="1">SPO-2</strain>
    </source>
</reference>
<gene>
    <name evidence="1" type="ORF">LOD99_14054</name>
</gene>
<proteinExistence type="predicted"/>
<protein>
    <submittedName>
        <fullName evidence="1">Uncharacterized protein</fullName>
    </submittedName>
</protein>
<sequence length="156" mass="17446">MLSVLGMLSLNISKMTVNKAVIPQRLFGNEGDRKFKVTRVYCDDDGKSKFADFNIDLLPSGLIGSLSKLIPTKGIIFRTTPGNYDYNWHQAPRRQFVINLDASLEIEVSSGEKRIIPQGGVFLLEDTQGEGHKSRSVDNKPRTSLFIPVSDEFKVN</sequence>